<protein>
    <submittedName>
        <fullName evidence="1">Uncharacterized protein</fullName>
    </submittedName>
</protein>
<comment type="caution">
    <text evidence="1">The sequence shown here is derived from an EMBL/GenBank/DDBJ whole genome shotgun (WGS) entry which is preliminary data.</text>
</comment>
<name>A0ACB9ZPU3_CATRO</name>
<evidence type="ECO:0000313" key="1">
    <source>
        <dbReference type="EMBL" id="KAI5649455.1"/>
    </source>
</evidence>
<sequence length="205" mass="23985">MQYQFSSYHRFSVRVDTKEVRGRRRGGLGGSRYYRPQEEFPRHEAWHEDNLYKAYGDNPNVGQAYHGSYYDNQQVDKALDKIKWKVPSFKGESDLNISLHLERQVENLLMVRIYNNLVKVKLVVAEFSAYALHCLPFSKSVVPKPQASTYKSWPKKEDTPNVAFKDHSKAKVEGKRSLIMNPTWCFSAMVWPYCYKLSSQKNFCL</sequence>
<organism evidence="1 2">
    <name type="scientific">Catharanthus roseus</name>
    <name type="common">Madagascar periwinkle</name>
    <name type="synonym">Vinca rosea</name>
    <dbReference type="NCBI Taxonomy" id="4058"/>
    <lineage>
        <taxon>Eukaryota</taxon>
        <taxon>Viridiplantae</taxon>
        <taxon>Streptophyta</taxon>
        <taxon>Embryophyta</taxon>
        <taxon>Tracheophyta</taxon>
        <taxon>Spermatophyta</taxon>
        <taxon>Magnoliopsida</taxon>
        <taxon>eudicotyledons</taxon>
        <taxon>Gunneridae</taxon>
        <taxon>Pentapetalae</taxon>
        <taxon>asterids</taxon>
        <taxon>lamiids</taxon>
        <taxon>Gentianales</taxon>
        <taxon>Apocynaceae</taxon>
        <taxon>Rauvolfioideae</taxon>
        <taxon>Vinceae</taxon>
        <taxon>Catharanthinae</taxon>
        <taxon>Catharanthus</taxon>
    </lineage>
</organism>
<dbReference type="Proteomes" id="UP001060085">
    <property type="component" value="Linkage Group LG08"/>
</dbReference>
<evidence type="ECO:0000313" key="2">
    <source>
        <dbReference type="Proteomes" id="UP001060085"/>
    </source>
</evidence>
<dbReference type="EMBL" id="CM044708">
    <property type="protein sequence ID" value="KAI5649455.1"/>
    <property type="molecule type" value="Genomic_DNA"/>
</dbReference>
<keyword evidence="2" id="KW-1185">Reference proteome</keyword>
<proteinExistence type="predicted"/>
<reference evidence="2" key="1">
    <citation type="journal article" date="2023" name="Nat. Plants">
        <title>Single-cell RNA sequencing provides a high-resolution roadmap for understanding the multicellular compartmentation of specialized metabolism.</title>
        <authorList>
            <person name="Sun S."/>
            <person name="Shen X."/>
            <person name="Li Y."/>
            <person name="Li Y."/>
            <person name="Wang S."/>
            <person name="Li R."/>
            <person name="Zhang H."/>
            <person name="Shen G."/>
            <person name="Guo B."/>
            <person name="Wei J."/>
            <person name="Xu J."/>
            <person name="St-Pierre B."/>
            <person name="Chen S."/>
            <person name="Sun C."/>
        </authorList>
    </citation>
    <scope>NUCLEOTIDE SEQUENCE [LARGE SCALE GENOMIC DNA]</scope>
</reference>
<accession>A0ACB9ZPU3</accession>
<gene>
    <name evidence="1" type="ORF">M9H77_35460</name>
</gene>